<evidence type="ECO:0000313" key="2">
    <source>
        <dbReference type="Proteomes" id="UP000029223"/>
    </source>
</evidence>
<gene>
    <name evidence="1" type="ORF">JCM19239_2479</name>
</gene>
<dbReference type="EMBL" id="BBMS01000030">
    <property type="protein sequence ID" value="GAL27517.1"/>
    <property type="molecule type" value="Genomic_DNA"/>
</dbReference>
<accession>A0ABQ0JFJ0</accession>
<sequence length="75" mass="9102">MRNGKITREEAVYLVNKYDQEFPAKHFKDFLNYIDISEDEFYSTIDKFRPAHLWHKVDNQWQLRHVVSQLSDKDG</sequence>
<reference evidence="2" key="1">
    <citation type="submission" date="2014-09" db="EMBL/GenBank/DDBJ databases">
        <title>Vibrio variabilis JCM 19239. (C206) whole genome shotgun sequence.</title>
        <authorList>
            <person name="Sawabe T."/>
            <person name="Meirelles P."/>
            <person name="Nakanishi M."/>
            <person name="Sayaka M."/>
            <person name="Hattori M."/>
            <person name="Ohkuma M."/>
        </authorList>
    </citation>
    <scope>NUCLEOTIDE SEQUENCE [LARGE SCALE GENOMIC DNA]</scope>
    <source>
        <strain evidence="2">JCM 19239</strain>
    </source>
</reference>
<keyword evidence="2" id="KW-1185">Reference proteome</keyword>
<organism evidence="1 2">
    <name type="scientific">Vibrio variabilis</name>
    <dbReference type="NCBI Taxonomy" id="990271"/>
    <lineage>
        <taxon>Bacteria</taxon>
        <taxon>Pseudomonadati</taxon>
        <taxon>Pseudomonadota</taxon>
        <taxon>Gammaproteobacteria</taxon>
        <taxon>Vibrionales</taxon>
        <taxon>Vibrionaceae</taxon>
        <taxon>Vibrio</taxon>
    </lineage>
</organism>
<protein>
    <submittedName>
        <fullName evidence="1">Uncharacterized protein</fullName>
    </submittedName>
</protein>
<name>A0ABQ0JFJ0_9VIBR</name>
<proteinExistence type="predicted"/>
<dbReference type="Proteomes" id="UP000029223">
    <property type="component" value="Unassembled WGS sequence"/>
</dbReference>
<evidence type="ECO:0000313" key="1">
    <source>
        <dbReference type="EMBL" id="GAL27517.1"/>
    </source>
</evidence>
<comment type="caution">
    <text evidence="1">The sequence shown here is derived from an EMBL/GenBank/DDBJ whole genome shotgun (WGS) entry which is preliminary data.</text>
</comment>
<reference evidence="2" key="2">
    <citation type="submission" date="2014-09" db="EMBL/GenBank/DDBJ databases">
        <authorList>
            <consortium name="NBRP consortium"/>
            <person name="Sawabe T."/>
            <person name="Meirelles P."/>
            <person name="Nakanishi M."/>
            <person name="Sayaka M."/>
            <person name="Hattori M."/>
            <person name="Ohkuma M."/>
        </authorList>
    </citation>
    <scope>NUCLEOTIDE SEQUENCE [LARGE SCALE GENOMIC DNA]</scope>
    <source>
        <strain evidence="2">JCM 19239</strain>
    </source>
</reference>